<sequence>MDQNVLPLAGSPLQSRSNDADILNFEDVVEEQIGGGRHLPSPPPQLTPTRFCTHVRATVCDSGLVHEAQARCEHLLNPSQSDGALNNNEDIFQVKSTPPPAPRTNMDVQCASLLFWEPQDTSNNSPFPPHETKSDGVPASKAQALRQCTTPTQFNIASCAPSYSEKEKREKKMVEAQRSKSVSTTNNEHENTAATEDERPPSAGGSCSRPLKNTAPAFFSRIPLQDKPDSVHLESGLPLQHDTLVPQADGSCESDEDTPHQKDVSSRSLNIWPDGTISFGDSAHAEFDYDANFERSETPSPSNQRVSVQPGSMLVTEGNTKGQSTAADEPTFMVGRTPASVAALLEEGFERVNDEFNTLSGWVRMPIQQVIQCFTQQYACSNSANEWNAYQQYFAAHKAQELQRLRGGDDLAGTLSEKMSKCYKLFCEQFPDTYKQILAMYKDTVVLGNADKTIAQHQHLFHNTSKRLVQLFNSVAKCHAFEGAFSLAGSVVNQDGGLGYMHMTPGAENFFLECCRTDEDEMVGHFKVHIYSRSSLAIVAEAFDSDKQHQGPSATKDGINKHSQGAPQTDIVDDTEPSKLIDESRKRFRGSPSTKDGKNPCTVEQSTVDSEECGDHRRLRTLLVQALIERGCNWASGRLFPWKNLPKNLARSSISGSKGISDLTLAECGILIAALTDKSKDGLHFVVKPDAHDALYYSRSPVIYGAPPDSNSKYAFAKWMYANLKCDRNGAARKSSASATRLKKKKNGKSARDIEVISIPDSDEIMPNPVPHAKVKHPAPSVHDSDEIEEIPPVVRKSTQLQPRVVIVQPPASKKRTRRVVKSDENDDDSVNIGDSEYNPDDKASSDEGSNTEEVRVADEGNVLEDERQSSSRKRKCTFDDTACALKRLATNPKPVKTPSTNPVTLSSKGKGKSLNIAADVAVENEDDALGDERQMSHEYRVPRDDTECPSKRLAIDVMLIESPPTRPATSSSRDKGNSQNVTDNKATDISPHTESGLDTSKANQSSHTISSTPLPSPDEDGCIGIPKKIQVSTVNNHGAIPQLMDVQCFPPPQYVYYPMHHPWRMRYDRDPYVAQYRAAQAFPDHPSSFVPDPWEDGHADYENQMQYMRGGGQYGPQDPSNRFPAYQGPYPPLRDHPNDAVPGYYYHRTCAQPPPQSLQSPVLHGSTHSNLTPGTSPWPPQQQTYLPPAQSTMPLNRDTPPKSEVNPS</sequence>
<proteinExistence type="predicted"/>
<reference evidence="3" key="2">
    <citation type="submission" date="2015-01" db="EMBL/GenBank/DDBJ databases">
        <title>Evolutionary Origins and Diversification of the Mycorrhizal Mutualists.</title>
        <authorList>
            <consortium name="DOE Joint Genome Institute"/>
            <consortium name="Mycorrhizal Genomics Consortium"/>
            <person name="Kohler A."/>
            <person name="Kuo A."/>
            <person name="Nagy L.G."/>
            <person name="Floudas D."/>
            <person name="Copeland A."/>
            <person name="Barry K.W."/>
            <person name="Cichocki N."/>
            <person name="Veneault-Fourrey C."/>
            <person name="LaButti K."/>
            <person name="Lindquist E.A."/>
            <person name="Lipzen A."/>
            <person name="Lundell T."/>
            <person name="Morin E."/>
            <person name="Murat C."/>
            <person name="Riley R."/>
            <person name="Ohm R."/>
            <person name="Sun H."/>
            <person name="Tunlid A."/>
            <person name="Henrissat B."/>
            <person name="Grigoriev I.V."/>
            <person name="Hibbett D.S."/>
            <person name="Martin F."/>
        </authorList>
    </citation>
    <scope>NUCLEOTIDE SEQUENCE [LARGE SCALE GENOMIC DNA]</scope>
    <source>
        <strain evidence="3">441</strain>
    </source>
</reference>
<feature type="compositionally biased region" description="Basic and acidic residues" evidence="1">
    <location>
        <begin position="931"/>
        <end position="955"/>
    </location>
</feature>
<accession>A0A0C9YCF2</accession>
<reference evidence="2 3" key="1">
    <citation type="submission" date="2014-04" db="EMBL/GenBank/DDBJ databases">
        <authorList>
            <consortium name="DOE Joint Genome Institute"/>
            <person name="Kuo A."/>
            <person name="Kohler A."/>
            <person name="Costa M.D."/>
            <person name="Nagy L.G."/>
            <person name="Floudas D."/>
            <person name="Copeland A."/>
            <person name="Barry K.W."/>
            <person name="Cichocki N."/>
            <person name="Veneault-Fourrey C."/>
            <person name="LaButti K."/>
            <person name="Lindquist E.A."/>
            <person name="Lipzen A."/>
            <person name="Lundell T."/>
            <person name="Morin E."/>
            <person name="Murat C."/>
            <person name="Sun H."/>
            <person name="Tunlid A."/>
            <person name="Henrissat B."/>
            <person name="Grigoriev I.V."/>
            <person name="Hibbett D.S."/>
            <person name="Martin F."/>
            <person name="Nordberg H.P."/>
            <person name="Cantor M.N."/>
            <person name="Hua S.X."/>
        </authorList>
    </citation>
    <scope>NUCLEOTIDE SEQUENCE [LARGE SCALE GENOMIC DNA]</scope>
    <source>
        <strain evidence="2 3">441</strain>
    </source>
</reference>
<feature type="compositionally biased region" description="Basic and acidic residues" evidence="1">
    <location>
        <begin position="164"/>
        <end position="178"/>
    </location>
</feature>
<dbReference type="EMBL" id="KN833939">
    <property type="protein sequence ID" value="KIK14421.1"/>
    <property type="molecule type" value="Genomic_DNA"/>
</dbReference>
<feature type="compositionally biased region" description="Basic and acidic residues" evidence="1">
    <location>
        <begin position="853"/>
        <end position="870"/>
    </location>
</feature>
<feature type="region of interest" description="Disordered" evidence="1">
    <location>
        <begin position="735"/>
        <end position="878"/>
    </location>
</feature>
<feature type="region of interest" description="Disordered" evidence="1">
    <location>
        <begin position="161"/>
        <end position="212"/>
    </location>
</feature>
<evidence type="ECO:0000313" key="3">
    <source>
        <dbReference type="Proteomes" id="UP000054018"/>
    </source>
</evidence>
<feature type="compositionally biased region" description="Polar residues" evidence="1">
    <location>
        <begin position="898"/>
        <end position="908"/>
    </location>
</feature>
<feature type="region of interest" description="Disordered" evidence="1">
    <location>
        <begin position="242"/>
        <end position="269"/>
    </location>
</feature>
<feature type="region of interest" description="Disordered" evidence="1">
    <location>
        <begin position="925"/>
        <end position="1025"/>
    </location>
</feature>
<feature type="compositionally biased region" description="Basic and acidic residues" evidence="1">
    <location>
        <begin position="187"/>
        <end position="200"/>
    </location>
</feature>
<name>A0A0C9YCF2_9AGAM</name>
<keyword evidence="3" id="KW-1185">Reference proteome</keyword>
<evidence type="ECO:0000313" key="2">
    <source>
        <dbReference type="EMBL" id="KIK14421.1"/>
    </source>
</evidence>
<feature type="compositionally biased region" description="Polar residues" evidence="1">
    <location>
        <begin position="991"/>
        <end position="1014"/>
    </location>
</feature>
<dbReference type="AlphaFoldDB" id="A0A0C9YCF2"/>
<feature type="compositionally biased region" description="Polar residues" evidence="1">
    <location>
        <begin position="1167"/>
        <end position="1195"/>
    </location>
</feature>
<dbReference type="OrthoDB" id="2614496at2759"/>
<evidence type="ECO:0000256" key="1">
    <source>
        <dbReference type="SAM" id="MobiDB-lite"/>
    </source>
</evidence>
<feature type="region of interest" description="Disordered" evidence="1">
    <location>
        <begin position="119"/>
        <end position="143"/>
    </location>
</feature>
<feature type="region of interest" description="Disordered" evidence="1">
    <location>
        <begin position="1142"/>
        <end position="1209"/>
    </location>
</feature>
<feature type="compositionally biased region" description="Basic and acidic residues" evidence="1">
    <location>
        <begin position="576"/>
        <end position="585"/>
    </location>
</feature>
<feature type="region of interest" description="Disordered" evidence="1">
    <location>
        <begin position="546"/>
        <end position="610"/>
    </location>
</feature>
<organism evidence="2 3">
    <name type="scientific">Pisolithus microcarpus 441</name>
    <dbReference type="NCBI Taxonomy" id="765257"/>
    <lineage>
        <taxon>Eukaryota</taxon>
        <taxon>Fungi</taxon>
        <taxon>Dikarya</taxon>
        <taxon>Basidiomycota</taxon>
        <taxon>Agaricomycotina</taxon>
        <taxon>Agaricomycetes</taxon>
        <taxon>Agaricomycetidae</taxon>
        <taxon>Boletales</taxon>
        <taxon>Sclerodermatineae</taxon>
        <taxon>Pisolithaceae</taxon>
        <taxon>Pisolithus</taxon>
    </lineage>
</organism>
<dbReference type="Proteomes" id="UP000054018">
    <property type="component" value="Unassembled WGS sequence"/>
</dbReference>
<dbReference type="HOGENOM" id="CLU_291192_0_0_1"/>
<protein>
    <submittedName>
        <fullName evidence="2">Uncharacterized protein</fullName>
    </submittedName>
</protein>
<gene>
    <name evidence="2" type="ORF">PISMIDRAFT_17299</name>
</gene>
<feature type="region of interest" description="Disordered" evidence="1">
    <location>
        <begin position="890"/>
        <end position="911"/>
    </location>
</feature>